<evidence type="ECO:0000313" key="3">
    <source>
        <dbReference type="Proteomes" id="UP000736335"/>
    </source>
</evidence>
<sequence length="295" mass="32988">MKVGISANNSNRRFSDVWRCFCLWITKFQGLAKTKYGESERVWRRTGVGDHSGSSGVFVVRARVLSCGLFLSVALLCAVSVERRHRDLHRYWKGCENLQPALSFPIFFERVQLNGAIHLLYSIGSHLCGFGKRNITAMVMKLSGGIRNDETRGSAPFHIQASVLSFHLSFLRADSRDDICIWTIPPLVRCDQLVVPRSDHSVCQRHLRSVTYRSGRASSCWCWVGSYNGRGVLKGGGVDCGQSKLGMGGSHLRTLLPALYGLPGSKPKIKPLEHLMDPSRKPRGKHGLRFYRNGD</sequence>
<proteinExistence type="predicted"/>
<organism evidence="2 3">
    <name type="scientific">Thelephora terrestris</name>
    <dbReference type="NCBI Taxonomy" id="56493"/>
    <lineage>
        <taxon>Eukaryota</taxon>
        <taxon>Fungi</taxon>
        <taxon>Dikarya</taxon>
        <taxon>Basidiomycota</taxon>
        <taxon>Agaricomycotina</taxon>
        <taxon>Agaricomycetes</taxon>
        <taxon>Thelephorales</taxon>
        <taxon>Thelephoraceae</taxon>
        <taxon>Thelephora</taxon>
    </lineage>
</organism>
<reference evidence="2" key="2">
    <citation type="submission" date="2020-11" db="EMBL/GenBank/DDBJ databases">
        <authorList>
            <consortium name="DOE Joint Genome Institute"/>
            <person name="Kuo A."/>
            <person name="Miyauchi S."/>
            <person name="Kiss E."/>
            <person name="Drula E."/>
            <person name="Kohler A."/>
            <person name="Sanchez-Garcia M."/>
            <person name="Andreopoulos B."/>
            <person name="Barry K.W."/>
            <person name="Bonito G."/>
            <person name="Buee M."/>
            <person name="Carver A."/>
            <person name="Chen C."/>
            <person name="Cichocki N."/>
            <person name="Clum A."/>
            <person name="Culley D."/>
            <person name="Crous P.W."/>
            <person name="Fauchery L."/>
            <person name="Girlanda M."/>
            <person name="Hayes R."/>
            <person name="Keri Z."/>
            <person name="Labutti K."/>
            <person name="Lipzen A."/>
            <person name="Lombard V."/>
            <person name="Magnuson J."/>
            <person name="Maillard F."/>
            <person name="Morin E."/>
            <person name="Murat C."/>
            <person name="Nolan M."/>
            <person name="Ohm R."/>
            <person name="Pangilinan J."/>
            <person name="Pereira M."/>
            <person name="Perotto S."/>
            <person name="Peter M."/>
            <person name="Riley R."/>
            <person name="Sitrit Y."/>
            <person name="Stielow B."/>
            <person name="Szollosi G."/>
            <person name="Zifcakova L."/>
            <person name="Stursova M."/>
            <person name="Spatafora J.W."/>
            <person name="Tedersoo L."/>
            <person name="Vaario L.-M."/>
            <person name="Yamada A."/>
            <person name="Yan M."/>
            <person name="Wang P."/>
            <person name="Xu J."/>
            <person name="Bruns T."/>
            <person name="Baldrian P."/>
            <person name="Vilgalys R."/>
            <person name="Henrissat B."/>
            <person name="Grigoriev I.V."/>
            <person name="Hibbett D."/>
            <person name="Nagy L.G."/>
            <person name="Martin F.M."/>
        </authorList>
    </citation>
    <scope>NUCLEOTIDE SEQUENCE</scope>
    <source>
        <strain evidence="2">UH-Tt-Lm1</strain>
    </source>
</reference>
<gene>
    <name evidence="2" type="ORF">BJ322DRAFT_783865</name>
</gene>
<name>A0A9P6HGD2_9AGAM</name>
<feature type="transmembrane region" description="Helical" evidence="1">
    <location>
        <begin position="62"/>
        <end position="81"/>
    </location>
</feature>
<comment type="caution">
    <text evidence="2">The sequence shown here is derived from an EMBL/GenBank/DDBJ whole genome shotgun (WGS) entry which is preliminary data.</text>
</comment>
<keyword evidence="1" id="KW-0812">Transmembrane</keyword>
<keyword evidence="1" id="KW-1133">Transmembrane helix</keyword>
<dbReference type="EMBL" id="WIUZ02000006">
    <property type="protein sequence ID" value="KAF9786392.1"/>
    <property type="molecule type" value="Genomic_DNA"/>
</dbReference>
<keyword evidence="1" id="KW-0472">Membrane</keyword>
<protein>
    <submittedName>
        <fullName evidence="2">Uncharacterized protein</fullName>
    </submittedName>
</protein>
<keyword evidence="3" id="KW-1185">Reference proteome</keyword>
<evidence type="ECO:0000313" key="2">
    <source>
        <dbReference type="EMBL" id="KAF9786392.1"/>
    </source>
</evidence>
<accession>A0A9P6HGD2</accession>
<reference evidence="2" key="1">
    <citation type="journal article" date="2020" name="Nat. Commun.">
        <title>Large-scale genome sequencing of mycorrhizal fungi provides insights into the early evolution of symbiotic traits.</title>
        <authorList>
            <person name="Miyauchi S."/>
            <person name="Kiss E."/>
            <person name="Kuo A."/>
            <person name="Drula E."/>
            <person name="Kohler A."/>
            <person name="Sanchez-Garcia M."/>
            <person name="Morin E."/>
            <person name="Andreopoulos B."/>
            <person name="Barry K.W."/>
            <person name="Bonito G."/>
            <person name="Buee M."/>
            <person name="Carver A."/>
            <person name="Chen C."/>
            <person name="Cichocki N."/>
            <person name="Clum A."/>
            <person name="Culley D."/>
            <person name="Crous P.W."/>
            <person name="Fauchery L."/>
            <person name="Girlanda M."/>
            <person name="Hayes R.D."/>
            <person name="Keri Z."/>
            <person name="LaButti K."/>
            <person name="Lipzen A."/>
            <person name="Lombard V."/>
            <person name="Magnuson J."/>
            <person name="Maillard F."/>
            <person name="Murat C."/>
            <person name="Nolan M."/>
            <person name="Ohm R.A."/>
            <person name="Pangilinan J."/>
            <person name="Pereira M.F."/>
            <person name="Perotto S."/>
            <person name="Peter M."/>
            <person name="Pfister S."/>
            <person name="Riley R."/>
            <person name="Sitrit Y."/>
            <person name="Stielow J.B."/>
            <person name="Szollosi G."/>
            <person name="Zifcakova L."/>
            <person name="Stursova M."/>
            <person name="Spatafora J.W."/>
            <person name="Tedersoo L."/>
            <person name="Vaario L.M."/>
            <person name="Yamada A."/>
            <person name="Yan M."/>
            <person name="Wang P."/>
            <person name="Xu J."/>
            <person name="Bruns T."/>
            <person name="Baldrian P."/>
            <person name="Vilgalys R."/>
            <person name="Dunand C."/>
            <person name="Henrissat B."/>
            <person name="Grigoriev I.V."/>
            <person name="Hibbett D."/>
            <person name="Nagy L.G."/>
            <person name="Martin F.M."/>
        </authorList>
    </citation>
    <scope>NUCLEOTIDE SEQUENCE</scope>
    <source>
        <strain evidence="2">UH-Tt-Lm1</strain>
    </source>
</reference>
<dbReference type="AlphaFoldDB" id="A0A9P6HGD2"/>
<evidence type="ECO:0000256" key="1">
    <source>
        <dbReference type="SAM" id="Phobius"/>
    </source>
</evidence>
<dbReference type="Proteomes" id="UP000736335">
    <property type="component" value="Unassembled WGS sequence"/>
</dbReference>